<name>A0A8J8KJR3_9EURY</name>
<dbReference type="Pfam" id="PF04290">
    <property type="entry name" value="DctQ"/>
    <property type="match status" value="1"/>
</dbReference>
<evidence type="ECO:0000256" key="3">
    <source>
        <dbReference type="ARBA" id="ARBA00022475"/>
    </source>
</evidence>
<dbReference type="PANTHER" id="PTHR35011:SF2">
    <property type="entry name" value="2,3-DIKETO-L-GULONATE TRAP TRANSPORTER SMALL PERMEASE PROTEIN YIAM"/>
    <property type="match status" value="1"/>
</dbReference>
<evidence type="ECO:0000313" key="11">
    <source>
        <dbReference type="Proteomes" id="UP000728647"/>
    </source>
</evidence>
<evidence type="ECO:0000256" key="8">
    <source>
        <dbReference type="SAM" id="Phobius"/>
    </source>
</evidence>
<reference evidence="10" key="1">
    <citation type="submission" date="2020-06" db="EMBL/GenBank/DDBJ databases">
        <title>Haloterrigena sp. nov., an extremely halophilic archaeon isolated from a saline sediment.</title>
        <authorList>
            <person name="Liu B.-B."/>
        </authorList>
    </citation>
    <scope>NUCLEOTIDE SEQUENCE</scope>
    <source>
        <strain evidence="10">SYSU A121-1</strain>
    </source>
</reference>
<keyword evidence="4" id="KW-0997">Cell inner membrane</keyword>
<keyword evidence="6 8" id="KW-1133">Transmembrane helix</keyword>
<accession>A0A8J8KJR3</accession>
<gene>
    <name evidence="10" type="ORF">HT576_22095</name>
</gene>
<dbReference type="GO" id="GO:0015740">
    <property type="term" value="P:C4-dicarboxylate transport"/>
    <property type="evidence" value="ECO:0007669"/>
    <property type="project" value="TreeGrafter"/>
</dbReference>
<dbReference type="AlphaFoldDB" id="A0A8J8KJR3"/>
<evidence type="ECO:0000313" key="10">
    <source>
        <dbReference type="EMBL" id="NUB93674.1"/>
    </source>
</evidence>
<dbReference type="InterPro" id="IPR055348">
    <property type="entry name" value="DctQ"/>
</dbReference>
<keyword evidence="7 8" id="KW-0472">Membrane</keyword>
<evidence type="ECO:0000256" key="6">
    <source>
        <dbReference type="ARBA" id="ARBA00022989"/>
    </source>
</evidence>
<evidence type="ECO:0000256" key="7">
    <source>
        <dbReference type="ARBA" id="ARBA00023136"/>
    </source>
</evidence>
<dbReference type="InterPro" id="IPR007387">
    <property type="entry name" value="TRAP_DctQ"/>
</dbReference>
<organism evidence="10 11">
    <name type="scientific">Haloterrigena gelatinilytica</name>
    <dbReference type="NCBI Taxonomy" id="2741724"/>
    <lineage>
        <taxon>Archaea</taxon>
        <taxon>Methanobacteriati</taxon>
        <taxon>Methanobacteriota</taxon>
        <taxon>Stenosarchaea group</taxon>
        <taxon>Halobacteria</taxon>
        <taxon>Halobacteriales</taxon>
        <taxon>Natrialbaceae</taxon>
        <taxon>Haloterrigena</taxon>
    </lineage>
</organism>
<evidence type="ECO:0000259" key="9">
    <source>
        <dbReference type="Pfam" id="PF04290"/>
    </source>
</evidence>
<dbReference type="RefSeq" id="WP_174703329.1">
    <property type="nucleotide sequence ID" value="NZ_JABURA010000003.1"/>
</dbReference>
<keyword evidence="3" id="KW-1003">Cell membrane</keyword>
<evidence type="ECO:0000256" key="1">
    <source>
        <dbReference type="ARBA" id="ARBA00004429"/>
    </source>
</evidence>
<proteinExistence type="predicted"/>
<feature type="transmembrane region" description="Helical" evidence="8">
    <location>
        <begin position="63"/>
        <end position="80"/>
    </location>
</feature>
<protein>
    <submittedName>
        <fullName evidence="10">TRAP transporter small permease subunit</fullName>
    </submittedName>
</protein>
<evidence type="ECO:0000256" key="2">
    <source>
        <dbReference type="ARBA" id="ARBA00022448"/>
    </source>
</evidence>
<evidence type="ECO:0000256" key="4">
    <source>
        <dbReference type="ARBA" id="ARBA00022519"/>
    </source>
</evidence>
<evidence type="ECO:0000256" key="5">
    <source>
        <dbReference type="ARBA" id="ARBA00022692"/>
    </source>
</evidence>
<feature type="transmembrane region" description="Helical" evidence="8">
    <location>
        <begin position="101"/>
        <end position="122"/>
    </location>
</feature>
<dbReference type="GO" id="GO:0005886">
    <property type="term" value="C:plasma membrane"/>
    <property type="evidence" value="ECO:0007669"/>
    <property type="project" value="UniProtKB-SubCell"/>
</dbReference>
<sequence>MTSIRDIVTLNFEMSARPLIDRVEQLLGGLGKLTLATMGVIVGLQILFRFVPVSFPSVWTTEVARYLLVFMTLTGVPYAMRRENHISVRPLLRMVSDSIRNLMITLSNVLVVVMCSIVILSGLSVLERTMLQSLPTVGWLKVGYLTVYLIAVFGLCIMFVFEQTARIWTGEATEPDARVIDDD</sequence>
<feature type="transmembrane region" description="Helical" evidence="8">
    <location>
        <begin position="142"/>
        <end position="161"/>
    </location>
</feature>
<dbReference type="EMBL" id="JABURA010000003">
    <property type="protein sequence ID" value="NUB93674.1"/>
    <property type="molecule type" value="Genomic_DNA"/>
</dbReference>
<keyword evidence="2" id="KW-0813">Transport</keyword>
<dbReference type="Proteomes" id="UP000728647">
    <property type="component" value="Unassembled WGS sequence"/>
</dbReference>
<feature type="transmembrane region" description="Helical" evidence="8">
    <location>
        <begin position="33"/>
        <end position="51"/>
    </location>
</feature>
<keyword evidence="5 8" id="KW-0812">Transmembrane</keyword>
<dbReference type="OrthoDB" id="275702at2157"/>
<dbReference type="PANTHER" id="PTHR35011">
    <property type="entry name" value="2,3-DIKETO-L-GULONATE TRAP TRANSPORTER SMALL PERMEASE PROTEIN YIAM"/>
    <property type="match status" value="1"/>
</dbReference>
<feature type="domain" description="Tripartite ATP-independent periplasmic transporters DctQ component" evidence="9">
    <location>
        <begin position="39"/>
        <end position="168"/>
    </location>
</feature>
<comment type="subcellular location">
    <subcellularLocation>
        <location evidence="1">Cell inner membrane</location>
        <topology evidence="1">Multi-pass membrane protein</topology>
    </subcellularLocation>
</comment>
<comment type="caution">
    <text evidence="10">The sequence shown here is derived from an EMBL/GenBank/DDBJ whole genome shotgun (WGS) entry which is preliminary data.</text>
</comment>
<dbReference type="GO" id="GO:0022857">
    <property type="term" value="F:transmembrane transporter activity"/>
    <property type="evidence" value="ECO:0007669"/>
    <property type="project" value="TreeGrafter"/>
</dbReference>